<dbReference type="EMBL" id="ATLV01003729">
    <property type="status" value="NOT_ANNOTATED_CDS"/>
    <property type="molecule type" value="Genomic_DNA"/>
</dbReference>
<evidence type="ECO:0000313" key="4">
    <source>
        <dbReference type="Proteomes" id="UP000030765"/>
    </source>
</evidence>
<sequence>MAHRPLTLAKVHGERPAARQRTMEAPACVSVSNVGRNRRFVHGRHAGLGKGRRISIPMRSGNDISPRAGGSRWIRVEVRH</sequence>
<feature type="region of interest" description="Disordered" evidence="1">
    <location>
        <begin position="1"/>
        <end position="24"/>
    </location>
</feature>
<dbReference type="EnsemblMetazoa" id="ASIC000733-RA">
    <property type="protein sequence ID" value="ASIC000733-PA"/>
    <property type="gene ID" value="ASIC000733"/>
</dbReference>
<evidence type="ECO:0000256" key="1">
    <source>
        <dbReference type="SAM" id="MobiDB-lite"/>
    </source>
</evidence>
<evidence type="ECO:0000313" key="3">
    <source>
        <dbReference type="EnsemblMetazoa" id="ASIC000733-PA"/>
    </source>
</evidence>
<gene>
    <name evidence="2" type="ORF">ZHAS_00000733</name>
</gene>
<dbReference type="EMBL" id="KE524159">
    <property type="protein sequence ID" value="KFB34959.1"/>
    <property type="molecule type" value="Genomic_DNA"/>
</dbReference>
<protein>
    <submittedName>
        <fullName evidence="2 3">Periplasmic or secreted lipoprotein</fullName>
    </submittedName>
</protein>
<evidence type="ECO:0000313" key="2">
    <source>
        <dbReference type="EMBL" id="KFB34959.1"/>
    </source>
</evidence>
<reference evidence="3" key="2">
    <citation type="submission" date="2020-05" db="UniProtKB">
        <authorList>
            <consortium name="EnsemblMetazoa"/>
        </authorList>
    </citation>
    <scope>IDENTIFICATION</scope>
</reference>
<keyword evidence="2" id="KW-0449">Lipoprotein</keyword>
<dbReference type="Proteomes" id="UP000030765">
    <property type="component" value="Unassembled WGS sequence"/>
</dbReference>
<proteinExistence type="predicted"/>
<dbReference type="AlphaFoldDB" id="A0A084VAG5"/>
<reference evidence="2 4" key="1">
    <citation type="journal article" date="2014" name="BMC Genomics">
        <title>Genome sequence of Anopheles sinensis provides insight into genetics basis of mosquito competence for malaria parasites.</title>
        <authorList>
            <person name="Zhou D."/>
            <person name="Zhang D."/>
            <person name="Ding G."/>
            <person name="Shi L."/>
            <person name="Hou Q."/>
            <person name="Ye Y."/>
            <person name="Xu Y."/>
            <person name="Zhou H."/>
            <person name="Xiong C."/>
            <person name="Li S."/>
            <person name="Yu J."/>
            <person name="Hong S."/>
            <person name="Yu X."/>
            <person name="Zou P."/>
            <person name="Chen C."/>
            <person name="Chang X."/>
            <person name="Wang W."/>
            <person name="Lv Y."/>
            <person name="Sun Y."/>
            <person name="Ma L."/>
            <person name="Shen B."/>
            <person name="Zhu C."/>
        </authorList>
    </citation>
    <scope>NUCLEOTIDE SEQUENCE [LARGE SCALE GENOMIC DNA]</scope>
</reference>
<accession>A0A084VAG5</accession>
<keyword evidence="4" id="KW-1185">Reference proteome</keyword>
<organism evidence="2">
    <name type="scientific">Anopheles sinensis</name>
    <name type="common">Mosquito</name>
    <dbReference type="NCBI Taxonomy" id="74873"/>
    <lineage>
        <taxon>Eukaryota</taxon>
        <taxon>Metazoa</taxon>
        <taxon>Ecdysozoa</taxon>
        <taxon>Arthropoda</taxon>
        <taxon>Hexapoda</taxon>
        <taxon>Insecta</taxon>
        <taxon>Pterygota</taxon>
        <taxon>Neoptera</taxon>
        <taxon>Endopterygota</taxon>
        <taxon>Diptera</taxon>
        <taxon>Nematocera</taxon>
        <taxon>Culicoidea</taxon>
        <taxon>Culicidae</taxon>
        <taxon>Anophelinae</taxon>
        <taxon>Anopheles</taxon>
    </lineage>
</organism>
<name>A0A084VAG5_ANOSI</name>
<dbReference type="VEuPathDB" id="VectorBase:ASIC000733"/>